<evidence type="ECO:0000256" key="9">
    <source>
        <dbReference type="RuleBase" id="RU363037"/>
    </source>
</evidence>
<keyword evidence="7 9" id="KW-0030">Aminoacyl-tRNA synthetase</keyword>
<evidence type="ECO:0000256" key="6">
    <source>
        <dbReference type="ARBA" id="ARBA00022917"/>
    </source>
</evidence>
<proteinExistence type="inferred from homology"/>
<comment type="similarity">
    <text evidence="1 9">Belongs to the class-I aminoacyl-tRNA synthetase family.</text>
</comment>
<dbReference type="InterPro" id="IPR004514">
    <property type="entry name" value="Gln-tRNA-synth"/>
</dbReference>
<dbReference type="GO" id="GO:0006425">
    <property type="term" value="P:glutaminyl-tRNA aminoacylation"/>
    <property type="evidence" value="ECO:0007669"/>
    <property type="project" value="InterPro"/>
</dbReference>
<dbReference type="GO" id="GO:0009791">
    <property type="term" value="P:post-embryonic development"/>
    <property type="evidence" value="ECO:0007669"/>
    <property type="project" value="UniProtKB-ARBA"/>
</dbReference>
<dbReference type="FunFam" id="1.10.10.2420:FF:000001">
    <property type="entry name" value="Glutamine--tRNA ligase cytoplasmic"/>
    <property type="match status" value="1"/>
</dbReference>
<comment type="caution">
    <text evidence="13">The sequence shown here is derived from an EMBL/GenBank/DDBJ whole genome shotgun (WGS) entry which is preliminary data.</text>
</comment>
<evidence type="ECO:0000313" key="13">
    <source>
        <dbReference type="EMBL" id="KAJ6799298.1"/>
    </source>
</evidence>
<dbReference type="GO" id="GO:0004819">
    <property type="term" value="F:glutamine-tRNA ligase activity"/>
    <property type="evidence" value="ECO:0007669"/>
    <property type="project" value="UniProtKB-EC"/>
</dbReference>
<evidence type="ECO:0000256" key="4">
    <source>
        <dbReference type="ARBA" id="ARBA00022741"/>
    </source>
</evidence>
<sequence>MAIADAARLDLFLSLGLDKRTAENALVNPKVTANLTAVIQEAEIPHGCSKTVGNLLYTVATKHPGNALVHRPFLLRYIVSAKIKNSAQLDVAFAFLSNVGPESFGECEFEEACGVGVEVSLDEIQTIVTSILEENMDAILEQRYHINVGNLCGQVRKRSPWADAKIVKEVIDDKLRGILGERTAEDDKKPLKKKKEKPVKVEEQKNTNIVAAPPEEEVNPFSIFPQPEENTKVHTEIFFSHGDIMRPHNSREKLEKHLKVTSGKVFTRFPPEPNGYLHIGHAKAMFINFGLARERGGSCYLRFDDTNPEAEKKEYIEHIQEIVKWMGWQPHKVTYSSDYFQELYDLAVELIRNDRAYVDHQSPEEVKEYREKKMNSPWRDRPVEESLRLFEEMRRGMIDEGKATLRLKQDMQSDNKNMYDLIAYRIKFTPHPHAGDKWCIYPSYDYTHCIVDSIENITHSLCTLEFEIRRPSYYWLLEVLGLYHPYVWEYSRLNISNTVMSKRKLNRLVTEKWVDGWDDPRLMTLAGLRRRGVSSTSINAFIRGIGITRSDNSMIRVDRFEHHIREELNKAAPRTMVVLNPLKVVITNLDCCSEMDLDAKMWPDAPADDPSSFYKIPFTNVVYIERTDFRLKDSKDFYGLAPGKSVLLRQAVCLPNKMHGSGVWK</sequence>
<dbReference type="Gene3D" id="1.10.10.2420">
    <property type="match status" value="1"/>
</dbReference>
<evidence type="ECO:0000313" key="14">
    <source>
        <dbReference type="Proteomes" id="UP001140949"/>
    </source>
</evidence>
<dbReference type="PANTHER" id="PTHR43097:SF4">
    <property type="entry name" value="GLUTAMINE--TRNA LIGASE"/>
    <property type="match status" value="1"/>
</dbReference>
<dbReference type="NCBIfam" id="TIGR00440">
    <property type="entry name" value="glnS"/>
    <property type="match status" value="1"/>
</dbReference>
<dbReference type="GO" id="GO:0048608">
    <property type="term" value="P:reproductive structure development"/>
    <property type="evidence" value="ECO:0007669"/>
    <property type="project" value="UniProtKB-ARBA"/>
</dbReference>
<keyword evidence="14" id="KW-1185">Reference proteome</keyword>
<dbReference type="InterPro" id="IPR011035">
    <property type="entry name" value="Ribosomal_bL25/Gln-tRNA_synth"/>
</dbReference>
<dbReference type="PRINTS" id="PR00987">
    <property type="entry name" value="TRNASYNTHGLU"/>
</dbReference>
<dbReference type="InterPro" id="IPR042558">
    <property type="entry name" value="Gln-tRNA-synth_Ib_RNA-bd_N_1"/>
</dbReference>
<dbReference type="Gene3D" id="1.10.8.1290">
    <property type="entry name" value="Glutaminyl-tRNA synthetase, non-specific RNA binding region part 1, domain 1"/>
    <property type="match status" value="1"/>
</dbReference>
<name>A0AAX6E5I5_IRIPA</name>
<keyword evidence="5 9" id="KW-0067">ATP-binding</keyword>
<dbReference type="GO" id="GO:0005524">
    <property type="term" value="F:ATP binding"/>
    <property type="evidence" value="ECO:0007669"/>
    <property type="project" value="UniProtKB-KW"/>
</dbReference>
<keyword evidence="3 9" id="KW-0436">Ligase</keyword>
<dbReference type="AlphaFoldDB" id="A0AAX6E5I5"/>
<protein>
    <recommendedName>
        <fullName evidence="2">glutamine--tRNA ligase</fullName>
        <ecNumber evidence="2">6.1.1.18</ecNumber>
    </recommendedName>
</protein>
<dbReference type="EC" id="6.1.1.18" evidence="2"/>
<dbReference type="InterPro" id="IPR020056">
    <property type="entry name" value="Rbsml_bL25/Gln-tRNA_synth_N"/>
</dbReference>
<dbReference type="PROSITE" id="PS00178">
    <property type="entry name" value="AA_TRNA_LIGASE_I"/>
    <property type="match status" value="1"/>
</dbReference>
<evidence type="ECO:0000259" key="10">
    <source>
        <dbReference type="Pfam" id="PF00749"/>
    </source>
</evidence>
<feature type="domain" description="Glutaminyl-tRNA synthetase class Ib non-specific RNA-binding" evidence="12">
    <location>
        <begin position="9"/>
        <end position="164"/>
    </location>
</feature>
<feature type="domain" description="Glutamyl/glutaminyl-tRNA synthetase class Ib anti-codon binding" evidence="11">
    <location>
        <begin position="572"/>
        <end position="653"/>
    </location>
</feature>
<dbReference type="InterPro" id="IPR050132">
    <property type="entry name" value="Gln/Glu-tRNA_Ligase"/>
</dbReference>
<dbReference type="CDD" id="cd00807">
    <property type="entry name" value="GlnRS_core"/>
    <property type="match status" value="1"/>
</dbReference>
<dbReference type="SUPFAM" id="SSF50715">
    <property type="entry name" value="Ribosomal protein L25-like"/>
    <property type="match status" value="1"/>
</dbReference>
<dbReference type="Pfam" id="PF00749">
    <property type="entry name" value="tRNA-synt_1c"/>
    <property type="match status" value="1"/>
</dbReference>
<accession>A0AAX6E5I5</accession>
<evidence type="ECO:0000256" key="8">
    <source>
        <dbReference type="ARBA" id="ARBA00048270"/>
    </source>
</evidence>
<dbReference type="GO" id="GO:0005829">
    <property type="term" value="C:cytosol"/>
    <property type="evidence" value="ECO:0007669"/>
    <property type="project" value="TreeGrafter"/>
</dbReference>
<dbReference type="InterPro" id="IPR020059">
    <property type="entry name" value="Glu/Gln-tRNA-synth_Ib_codon-bd"/>
</dbReference>
<keyword evidence="6 9" id="KW-0648">Protein biosynthesis</keyword>
<dbReference type="InterPro" id="IPR001412">
    <property type="entry name" value="aa-tRNA-synth_I_CS"/>
</dbReference>
<dbReference type="FunFam" id="3.40.50.620:FF:000037">
    <property type="entry name" value="Glutamine--tRNA ligase cytoplasmic"/>
    <property type="match status" value="1"/>
</dbReference>
<dbReference type="Gene3D" id="3.40.50.620">
    <property type="entry name" value="HUPs"/>
    <property type="match status" value="1"/>
</dbReference>
<dbReference type="SUPFAM" id="SSF52374">
    <property type="entry name" value="Nucleotidylyl transferase"/>
    <property type="match status" value="1"/>
</dbReference>
<dbReference type="InterPro" id="IPR007639">
    <property type="entry name" value="Gln-tRNA-synth_Ib_RNA-bd_N"/>
</dbReference>
<keyword evidence="4 9" id="KW-0547">Nucleotide-binding</keyword>
<evidence type="ECO:0000256" key="2">
    <source>
        <dbReference type="ARBA" id="ARBA00012836"/>
    </source>
</evidence>
<feature type="domain" description="Glutamyl/glutaminyl-tRNA synthetase class Ib catalytic" evidence="10">
    <location>
        <begin position="264"/>
        <end position="569"/>
    </location>
</feature>
<comment type="catalytic activity">
    <reaction evidence="8">
        <text>tRNA(Gln) + L-glutamine + ATP = L-glutaminyl-tRNA(Gln) + AMP + diphosphate</text>
        <dbReference type="Rhea" id="RHEA:20121"/>
        <dbReference type="Rhea" id="RHEA-COMP:9662"/>
        <dbReference type="Rhea" id="RHEA-COMP:9681"/>
        <dbReference type="ChEBI" id="CHEBI:30616"/>
        <dbReference type="ChEBI" id="CHEBI:33019"/>
        <dbReference type="ChEBI" id="CHEBI:58359"/>
        <dbReference type="ChEBI" id="CHEBI:78442"/>
        <dbReference type="ChEBI" id="CHEBI:78521"/>
        <dbReference type="ChEBI" id="CHEBI:456215"/>
        <dbReference type="EC" id="6.1.1.18"/>
    </reaction>
</comment>
<gene>
    <name evidence="13" type="ORF">M6B38_207370</name>
</gene>
<dbReference type="FunFam" id="1.10.8.1290:FF:000002">
    <property type="entry name" value="Glutamine--tRNA ligase cytoplasmic"/>
    <property type="match status" value="1"/>
</dbReference>
<reference evidence="13" key="1">
    <citation type="journal article" date="2023" name="GigaByte">
        <title>Genome assembly of the bearded iris, Iris pallida Lam.</title>
        <authorList>
            <person name="Bruccoleri R.E."/>
            <person name="Oakeley E.J."/>
            <person name="Faust A.M.E."/>
            <person name="Altorfer M."/>
            <person name="Dessus-Babus S."/>
            <person name="Burckhardt D."/>
            <person name="Oertli M."/>
            <person name="Naumann U."/>
            <person name="Petersen F."/>
            <person name="Wong J."/>
        </authorList>
    </citation>
    <scope>NUCLEOTIDE SEQUENCE</scope>
    <source>
        <strain evidence="13">GSM-AAB239-AS_SAM_17_03QT</strain>
    </source>
</reference>
<dbReference type="Pfam" id="PF03950">
    <property type="entry name" value="tRNA-synt_1c_C"/>
    <property type="match status" value="1"/>
</dbReference>
<dbReference type="PANTHER" id="PTHR43097">
    <property type="entry name" value="GLUTAMINE-TRNA LIGASE"/>
    <property type="match status" value="1"/>
</dbReference>
<evidence type="ECO:0000259" key="12">
    <source>
        <dbReference type="Pfam" id="PF04558"/>
    </source>
</evidence>
<dbReference type="InterPro" id="IPR042559">
    <property type="entry name" value="Gln-tRNA-synth_Ib_RNA-bd_N_2"/>
</dbReference>
<dbReference type="InterPro" id="IPR014729">
    <property type="entry name" value="Rossmann-like_a/b/a_fold"/>
</dbReference>
<dbReference type="Gene3D" id="2.40.240.10">
    <property type="entry name" value="Ribosomal Protein L25, Chain P"/>
    <property type="match status" value="1"/>
</dbReference>
<dbReference type="Pfam" id="PF04558">
    <property type="entry name" value="tRNA_synt_1c_R1"/>
    <property type="match status" value="1"/>
</dbReference>
<evidence type="ECO:0000256" key="5">
    <source>
        <dbReference type="ARBA" id="ARBA00022840"/>
    </source>
</evidence>
<evidence type="ECO:0000259" key="11">
    <source>
        <dbReference type="Pfam" id="PF03950"/>
    </source>
</evidence>
<dbReference type="Proteomes" id="UP001140949">
    <property type="component" value="Unassembled WGS sequence"/>
</dbReference>
<reference evidence="13" key="2">
    <citation type="submission" date="2023-04" db="EMBL/GenBank/DDBJ databases">
        <authorList>
            <person name="Bruccoleri R.E."/>
            <person name="Oakeley E.J."/>
            <person name="Faust A.-M."/>
            <person name="Dessus-Babus S."/>
            <person name="Altorfer M."/>
            <person name="Burckhardt D."/>
            <person name="Oertli M."/>
            <person name="Naumann U."/>
            <person name="Petersen F."/>
            <person name="Wong J."/>
        </authorList>
    </citation>
    <scope>NUCLEOTIDE SEQUENCE</scope>
    <source>
        <strain evidence="13">GSM-AAB239-AS_SAM_17_03QT</strain>
        <tissue evidence="13">Leaf</tissue>
    </source>
</reference>
<dbReference type="EMBL" id="JANAVB010039818">
    <property type="protein sequence ID" value="KAJ6799298.1"/>
    <property type="molecule type" value="Genomic_DNA"/>
</dbReference>
<dbReference type="InterPro" id="IPR020058">
    <property type="entry name" value="Glu/Gln-tRNA-synth_Ib_cat-dom"/>
</dbReference>
<dbReference type="InterPro" id="IPR000924">
    <property type="entry name" value="Glu/Gln-tRNA-synth"/>
</dbReference>
<evidence type="ECO:0000256" key="1">
    <source>
        <dbReference type="ARBA" id="ARBA00005594"/>
    </source>
</evidence>
<organism evidence="13 14">
    <name type="scientific">Iris pallida</name>
    <name type="common">Sweet iris</name>
    <dbReference type="NCBI Taxonomy" id="29817"/>
    <lineage>
        <taxon>Eukaryota</taxon>
        <taxon>Viridiplantae</taxon>
        <taxon>Streptophyta</taxon>
        <taxon>Embryophyta</taxon>
        <taxon>Tracheophyta</taxon>
        <taxon>Spermatophyta</taxon>
        <taxon>Magnoliopsida</taxon>
        <taxon>Liliopsida</taxon>
        <taxon>Asparagales</taxon>
        <taxon>Iridaceae</taxon>
        <taxon>Iridoideae</taxon>
        <taxon>Irideae</taxon>
        <taxon>Iris</taxon>
    </lineage>
</organism>
<evidence type="ECO:0000256" key="3">
    <source>
        <dbReference type="ARBA" id="ARBA00022598"/>
    </source>
</evidence>
<evidence type="ECO:0000256" key="7">
    <source>
        <dbReference type="ARBA" id="ARBA00023146"/>
    </source>
</evidence>